<protein>
    <recommendedName>
        <fullName evidence="4">Rab-GAP TBC domain-containing protein</fullName>
    </recommendedName>
</protein>
<organism evidence="2 3">
    <name type="scientific">Brassica campestris</name>
    <name type="common">Field mustard</name>
    <dbReference type="NCBI Taxonomy" id="3711"/>
    <lineage>
        <taxon>Eukaryota</taxon>
        <taxon>Viridiplantae</taxon>
        <taxon>Streptophyta</taxon>
        <taxon>Embryophyta</taxon>
        <taxon>Tracheophyta</taxon>
        <taxon>Spermatophyta</taxon>
        <taxon>Magnoliopsida</taxon>
        <taxon>eudicotyledons</taxon>
        <taxon>Gunneridae</taxon>
        <taxon>Pentapetalae</taxon>
        <taxon>rosids</taxon>
        <taxon>malvids</taxon>
        <taxon>Brassicales</taxon>
        <taxon>Brassicaceae</taxon>
        <taxon>Brassiceae</taxon>
        <taxon>Brassica</taxon>
    </lineage>
</organism>
<sequence>MMFGPLRLSTTAKVAAATRSVASTVTFVAVVSLSLILGGRWIVFADGSSGGAARNGYAGEFWSSVVAPSNVGLAVAVTVVAVAITVVYSHRGSIGSPWSLRRRKHALQPKQWNAFFPKEGRLSDGGVQFLKKVRSGGVDPSIRPEVWLFLLGVYDLNSTEEERDSIRQQKQRELTFEQTLCLWEVMWADQAAIRTGIAKATWGRIRLRAPPTEDLLLYAIAASVLQRRKTIIEKYSGMDEIMKECNSMAGRLDVWKLLDDAHDLVVNLHDKI</sequence>
<accession>A0A397YL80</accession>
<dbReference type="PANTHER" id="PTHR22957">
    <property type="entry name" value="TBC1 DOMAIN FAMILY MEMBER GTPASE-ACTIVATING PROTEIN"/>
    <property type="match status" value="1"/>
</dbReference>
<dbReference type="InterPro" id="IPR035969">
    <property type="entry name" value="Rab-GAP_TBC_sf"/>
</dbReference>
<keyword evidence="1" id="KW-0472">Membrane</keyword>
<feature type="transmembrane region" description="Helical" evidence="1">
    <location>
        <begin position="21"/>
        <end position="45"/>
    </location>
</feature>
<keyword evidence="1" id="KW-0812">Transmembrane</keyword>
<gene>
    <name evidence="2" type="ORF">BRARA_G01535</name>
</gene>
<dbReference type="Proteomes" id="UP000264353">
    <property type="component" value="Chromosome A7"/>
</dbReference>
<keyword evidence="1" id="KW-1133">Transmembrane helix</keyword>
<dbReference type="AlphaFoldDB" id="A0A397YL80"/>
<proteinExistence type="predicted"/>
<reference evidence="2 3" key="1">
    <citation type="submission" date="2018-06" db="EMBL/GenBank/DDBJ databases">
        <title>WGS assembly of Brassica rapa FPsc.</title>
        <authorList>
            <person name="Bowman J."/>
            <person name="Kohchi T."/>
            <person name="Yamato K."/>
            <person name="Jenkins J."/>
            <person name="Shu S."/>
            <person name="Ishizaki K."/>
            <person name="Yamaoka S."/>
            <person name="Nishihama R."/>
            <person name="Nakamura Y."/>
            <person name="Berger F."/>
            <person name="Adam C."/>
            <person name="Aki S."/>
            <person name="Althoff F."/>
            <person name="Araki T."/>
            <person name="Arteaga-Vazquez M."/>
            <person name="Balasubrmanian S."/>
            <person name="Bauer D."/>
            <person name="Boehm C."/>
            <person name="Briginshaw L."/>
            <person name="Caballero-Perez J."/>
            <person name="Catarino B."/>
            <person name="Chen F."/>
            <person name="Chiyoda S."/>
            <person name="Chovatia M."/>
            <person name="Davies K."/>
            <person name="Delmans M."/>
            <person name="Demura T."/>
            <person name="Dierschke T."/>
            <person name="Dolan L."/>
            <person name="Dorantes-Acosta A."/>
            <person name="Eklund D."/>
            <person name="Florent S."/>
            <person name="Flores-Sandoval E."/>
            <person name="Fujiyama A."/>
            <person name="Fukuzawa H."/>
            <person name="Galik B."/>
            <person name="Grimanelli D."/>
            <person name="Grimwood J."/>
            <person name="Grossniklaus U."/>
            <person name="Hamada T."/>
            <person name="Haseloff J."/>
            <person name="Hetherington A."/>
            <person name="Higo A."/>
            <person name="Hirakawa Y."/>
            <person name="Hundley H."/>
            <person name="Ikeda Y."/>
            <person name="Inoue K."/>
            <person name="Inoue S."/>
            <person name="Ishida S."/>
            <person name="Jia Q."/>
            <person name="Kakita M."/>
            <person name="Kanazawa T."/>
            <person name="Kawai Y."/>
            <person name="Kawashima T."/>
            <person name="Kennedy M."/>
            <person name="Kinose K."/>
            <person name="Kinoshita T."/>
            <person name="Kohara Y."/>
            <person name="Koide E."/>
            <person name="Komatsu K."/>
            <person name="Kopischke S."/>
            <person name="Kubo M."/>
            <person name="Kyozuka J."/>
            <person name="Lagercrantz U."/>
            <person name="Lin S."/>
            <person name="Lindquist E."/>
            <person name="Lipzen A."/>
            <person name="Lu C."/>
            <person name="Luna E."/>
            <person name="Martienssen R."/>
            <person name="Minamino N."/>
            <person name="Mizutani M."/>
            <person name="Mizutani M."/>
            <person name="Mochizuki N."/>
            <person name="Monte I."/>
            <person name="Mosher R."/>
            <person name="Nagasaki H."/>
            <person name="Nakagami H."/>
            <person name="Naramoto S."/>
            <person name="Nishitani K."/>
            <person name="Ohtani M."/>
            <person name="Okamoto T."/>
            <person name="Okumura M."/>
            <person name="Phillips J."/>
            <person name="Pollak B."/>
            <person name="Reinders A."/>
            <person name="Roevekamp M."/>
            <person name="Sano R."/>
            <person name="Sawa S."/>
            <person name="Schmid M."/>
            <person name="Shirakawa M."/>
            <person name="Solano R."/>
            <person name="Spunde A."/>
            <person name="Suetsugu N."/>
            <person name="Sugano S."/>
            <person name="Sugiyama A."/>
            <person name="Sun R."/>
            <person name="Suzuki Y."/>
            <person name="Takenaka M."/>
            <person name="Takezawa D."/>
            <person name="Tomogane H."/>
            <person name="Tsuzuki M."/>
            <person name="Ueda T."/>
            <person name="Umeda M."/>
            <person name="Ward J."/>
            <person name="Watanabe Y."/>
            <person name="Yazaki K."/>
            <person name="Yokoyama R."/>
            <person name="Yoshitake Y."/>
            <person name="Yotsui I."/>
            <person name="Zachgo S."/>
            <person name="Schmutz J."/>
        </authorList>
    </citation>
    <scope>NUCLEOTIDE SEQUENCE [LARGE SCALE GENOMIC DNA]</scope>
    <source>
        <strain evidence="3">cv. B-3</strain>
    </source>
</reference>
<feature type="transmembrane region" description="Helical" evidence="1">
    <location>
        <begin position="65"/>
        <end position="88"/>
    </location>
</feature>
<evidence type="ECO:0008006" key="4">
    <source>
        <dbReference type="Google" id="ProtNLM"/>
    </source>
</evidence>
<name>A0A397YL80_BRACM</name>
<evidence type="ECO:0000313" key="3">
    <source>
        <dbReference type="Proteomes" id="UP000264353"/>
    </source>
</evidence>
<evidence type="ECO:0000256" key="1">
    <source>
        <dbReference type="SAM" id="Phobius"/>
    </source>
</evidence>
<dbReference type="PANTHER" id="PTHR22957:SF683">
    <property type="entry name" value="GTPASE ACTIVATOR PROTEIN OF RAB-LIKE SMALL GTPASES-LIKE PROTEIN"/>
    <property type="match status" value="1"/>
</dbReference>
<dbReference type="Gene3D" id="1.10.472.80">
    <property type="entry name" value="Ypt/Rab-GAP domain of gyp1p, domain 3"/>
    <property type="match status" value="1"/>
</dbReference>
<evidence type="ECO:0000313" key="2">
    <source>
        <dbReference type="EMBL" id="RID54195.1"/>
    </source>
</evidence>
<dbReference type="SUPFAM" id="SSF47923">
    <property type="entry name" value="Ypt/Rab-GAP domain of gyp1p"/>
    <property type="match status" value="2"/>
</dbReference>
<dbReference type="EMBL" id="CM010634">
    <property type="protein sequence ID" value="RID54195.1"/>
    <property type="molecule type" value="Genomic_DNA"/>
</dbReference>